<evidence type="ECO:0000256" key="1">
    <source>
        <dbReference type="SAM" id="MobiDB-lite"/>
    </source>
</evidence>
<dbReference type="Proteomes" id="UP000294299">
    <property type="component" value="Chromosome NFRAN"/>
</dbReference>
<reference evidence="2 3" key="1">
    <citation type="submission" date="2019-02" db="EMBL/GenBank/DDBJ databases">
        <authorList>
            <person name="Lehtovirta-Morley E L."/>
        </authorList>
    </citation>
    <scope>NUCLEOTIDE SEQUENCE [LARGE SCALE GENOMIC DNA]</scope>
    <source>
        <strain evidence="2">NFRAN1</strain>
    </source>
</reference>
<dbReference type="RefSeq" id="WP_134484041.1">
    <property type="nucleotide sequence ID" value="NZ_LR216287.1"/>
</dbReference>
<evidence type="ECO:0000313" key="3">
    <source>
        <dbReference type="Proteomes" id="UP000294299"/>
    </source>
</evidence>
<proteinExistence type="predicted"/>
<sequence length="72" mass="7884">MNKTFLLLILAAIFAFFDIETFEIASAQPTIENSSNLTYPNNPSMTTGEMINGTNTEGYNFSQSGNNLPSPM</sequence>
<dbReference type="KEGG" id="nfn:NFRAN_1618"/>
<name>A0A484I8A7_9ARCH</name>
<gene>
    <name evidence="2" type="ORF">NFRAN_1618</name>
</gene>
<dbReference type="GeneID" id="39420951"/>
<accession>A0A484I8A7</accession>
<evidence type="ECO:0000313" key="2">
    <source>
        <dbReference type="EMBL" id="VFJ13940.1"/>
    </source>
</evidence>
<dbReference type="EMBL" id="LR216287">
    <property type="protein sequence ID" value="VFJ13940.1"/>
    <property type="molecule type" value="Genomic_DNA"/>
</dbReference>
<protein>
    <submittedName>
        <fullName evidence="2">Uncharacterized protein</fullName>
    </submittedName>
</protein>
<feature type="region of interest" description="Disordered" evidence="1">
    <location>
        <begin position="32"/>
        <end position="72"/>
    </location>
</feature>
<dbReference type="AlphaFoldDB" id="A0A484I8A7"/>
<organism evidence="2 3">
    <name type="scientific">Candidatus Nitrosocosmicus franklandianus</name>
    <dbReference type="NCBI Taxonomy" id="1798806"/>
    <lineage>
        <taxon>Archaea</taxon>
        <taxon>Nitrososphaerota</taxon>
        <taxon>Nitrososphaeria</taxon>
        <taxon>Nitrososphaerales</taxon>
        <taxon>Nitrososphaeraceae</taxon>
        <taxon>Candidatus Nitrosocosmicus</taxon>
    </lineage>
</organism>
<keyword evidence="3" id="KW-1185">Reference proteome</keyword>